<gene>
    <name evidence="1" type="ORF">CAEBREN_11312</name>
</gene>
<dbReference type="EMBL" id="GL379841">
    <property type="protein sequence ID" value="EGT53427.1"/>
    <property type="molecule type" value="Genomic_DNA"/>
</dbReference>
<dbReference type="AlphaFoldDB" id="G0N5V7"/>
<dbReference type="InParanoid" id="G0N5V7"/>
<protein>
    <submittedName>
        <fullName evidence="1">Uncharacterized protein</fullName>
    </submittedName>
</protein>
<organism evidence="2">
    <name type="scientific">Caenorhabditis brenneri</name>
    <name type="common">Nematode worm</name>
    <dbReference type="NCBI Taxonomy" id="135651"/>
    <lineage>
        <taxon>Eukaryota</taxon>
        <taxon>Metazoa</taxon>
        <taxon>Ecdysozoa</taxon>
        <taxon>Nematoda</taxon>
        <taxon>Chromadorea</taxon>
        <taxon>Rhabditida</taxon>
        <taxon>Rhabditina</taxon>
        <taxon>Rhabditomorpha</taxon>
        <taxon>Rhabditoidea</taxon>
        <taxon>Rhabditidae</taxon>
        <taxon>Peloderinae</taxon>
        <taxon>Caenorhabditis</taxon>
    </lineage>
</organism>
<proteinExistence type="predicted"/>
<sequence length="47" mass="5796">MPIRSTYRYKVEFFFYESDLIMQPTLQSIRTEISYMIQEYEISGFEN</sequence>
<dbReference type="Proteomes" id="UP000008068">
    <property type="component" value="Unassembled WGS sequence"/>
</dbReference>
<name>G0N5V7_CAEBE</name>
<keyword evidence="2" id="KW-1185">Reference proteome</keyword>
<evidence type="ECO:0000313" key="1">
    <source>
        <dbReference type="EMBL" id="EGT53427.1"/>
    </source>
</evidence>
<dbReference type="HOGENOM" id="CLU_3175866_0_0_1"/>
<accession>G0N5V7</accession>
<reference evidence="2" key="1">
    <citation type="submission" date="2011-07" db="EMBL/GenBank/DDBJ databases">
        <authorList>
            <consortium name="Caenorhabditis brenneri Sequencing and Analysis Consortium"/>
            <person name="Wilson R.K."/>
        </authorList>
    </citation>
    <scope>NUCLEOTIDE SEQUENCE [LARGE SCALE GENOMIC DNA]</scope>
    <source>
        <strain evidence="2">PB2801</strain>
    </source>
</reference>
<evidence type="ECO:0000313" key="2">
    <source>
        <dbReference type="Proteomes" id="UP000008068"/>
    </source>
</evidence>